<dbReference type="InterPro" id="IPR036259">
    <property type="entry name" value="MFS_trans_sf"/>
</dbReference>
<feature type="transmembrane region" description="Helical" evidence="7">
    <location>
        <begin position="231"/>
        <end position="254"/>
    </location>
</feature>
<feature type="transmembrane region" description="Helical" evidence="7">
    <location>
        <begin position="477"/>
        <end position="500"/>
    </location>
</feature>
<dbReference type="InterPro" id="IPR008120">
    <property type="entry name" value="Dense_granule_Gra7_protein"/>
</dbReference>
<feature type="transmembrane region" description="Helical" evidence="7">
    <location>
        <begin position="62"/>
        <end position="78"/>
    </location>
</feature>
<accession>A0A4R7J1E7</accession>
<dbReference type="InterPro" id="IPR020846">
    <property type="entry name" value="MFS_dom"/>
</dbReference>
<feature type="transmembrane region" description="Helical" evidence="7">
    <location>
        <begin position="85"/>
        <end position="104"/>
    </location>
</feature>
<sequence length="520" mass="53664">MSATSTSPTRQLTQRHLTALLILMCAGLAMTIAANVSLNIALPQFGEAVGATQSQLSWGMNAYTLPFAALLLPAGAVADRMGLRYAVSLGLLVFGLASLVSAFVDDAAWFIALRVVSALGATLVLPATLSVLTRSFPAERRAKAVGIWAAVSGSGAVLGLVLGGVLILFFWWGSVLASTGIVAILVGIASFIVVPTYRRDTDEPIDILGSVLFACALGLLVYALIQGPEAGWASTAIIGSAIAGTVLMAAFVIAQLRLRAPLLDVRLFKSRALSTASLTIVLQFAATIGLFLLLPQMLQNVREYNPLIAALALIPLPVGIAIGSQVAEKTQGRLGERTAVGGGVLVSALAFAGLGLQGPYGSFWFLGVALAVFGTGFGLSTTVATTMIIEAIPGEDNSTAAALNDALREVGAAIGIALLGTILNIGYRAQITVETRSLDPSAAEAIRDGFGPATQVIATMGEQGDELLAMVREAFYIGYQGSVFTAAALLVAVAAVVVIAGPRPGSRTTTESHEERTPQS</sequence>
<dbReference type="Gene3D" id="1.20.1250.20">
    <property type="entry name" value="MFS general substrate transporter like domains"/>
    <property type="match status" value="1"/>
</dbReference>
<evidence type="ECO:0000256" key="4">
    <source>
        <dbReference type="ARBA" id="ARBA00022692"/>
    </source>
</evidence>
<evidence type="ECO:0000256" key="5">
    <source>
        <dbReference type="ARBA" id="ARBA00022989"/>
    </source>
</evidence>
<feature type="domain" description="Major facilitator superfamily (MFS) profile" evidence="8">
    <location>
        <begin position="19"/>
        <end position="505"/>
    </location>
</feature>
<evidence type="ECO:0000256" key="3">
    <source>
        <dbReference type="ARBA" id="ARBA00022475"/>
    </source>
</evidence>
<name>A0A4R7J1E7_9ACTN</name>
<proteinExistence type="predicted"/>
<dbReference type="GO" id="GO:0005886">
    <property type="term" value="C:plasma membrane"/>
    <property type="evidence" value="ECO:0007669"/>
    <property type="project" value="UniProtKB-SubCell"/>
</dbReference>
<keyword evidence="6 7" id="KW-0472">Membrane</keyword>
<feature type="transmembrane region" description="Helical" evidence="7">
    <location>
        <begin position="410"/>
        <end position="427"/>
    </location>
</feature>
<feature type="transmembrane region" description="Helical" evidence="7">
    <location>
        <begin position="306"/>
        <end position="327"/>
    </location>
</feature>
<evidence type="ECO:0000259" key="8">
    <source>
        <dbReference type="PROSITE" id="PS50850"/>
    </source>
</evidence>
<dbReference type="GO" id="GO:0022857">
    <property type="term" value="F:transmembrane transporter activity"/>
    <property type="evidence" value="ECO:0007669"/>
    <property type="project" value="InterPro"/>
</dbReference>
<evidence type="ECO:0000313" key="9">
    <source>
        <dbReference type="EMBL" id="TDT30103.1"/>
    </source>
</evidence>
<keyword evidence="5 7" id="KW-1133">Transmembrane helix</keyword>
<keyword evidence="3" id="KW-1003">Cell membrane</keyword>
<dbReference type="PRINTS" id="PR01747">
    <property type="entry name" value="DENSEGRNULE7"/>
</dbReference>
<feature type="transmembrane region" description="Helical" evidence="7">
    <location>
        <begin position="339"/>
        <end position="357"/>
    </location>
</feature>
<dbReference type="OrthoDB" id="9781469at2"/>
<keyword evidence="10" id="KW-1185">Reference proteome</keyword>
<feature type="transmembrane region" description="Helical" evidence="7">
    <location>
        <begin position="207"/>
        <end position="225"/>
    </location>
</feature>
<dbReference type="PROSITE" id="PS50850">
    <property type="entry name" value="MFS"/>
    <property type="match status" value="1"/>
</dbReference>
<feature type="transmembrane region" description="Helical" evidence="7">
    <location>
        <begin position="363"/>
        <end position="389"/>
    </location>
</feature>
<protein>
    <submittedName>
        <fullName evidence="9">EmrB/QacA subfamily drug resistance transporter</fullName>
    </submittedName>
</protein>
<gene>
    <name evidence="9" type="ORF">CLV29_3127</name>
</gene>
<dbReference type="PANTHER" id="PTHR42718">
    <property type="entry name" value="MAJOR FACILITATOR SUPERFAMILY MULTIDRUG TRANSPORTER MFSC"/>
    <property type="match status" value="1"/>
</dbReference>
<feature type="transmembrane region" description="Helical" evidence="7">
    <location>
        <begin position="144"/>
        <end position="169"/>
    </location>
</feature>
<keyword evidence="2" id="KW-0813">Transport</keyword>
<dbReference type="Proteomes" id="UP000295371">
    <property type="component" value="Unassembled WGS sequence"/>
</dbReference>
<comment type="subcellular location">
    <subcellularLocation>
        <location evidence="1">Cell membrane</location>
        <topology evidence="1">Multi-pass membrane protein</topology>
    </subcellularLocation>
</comment>
<evidence type="ECO:0000313" key="10">
    <source>
        <dbReference type="Proteomes" id="UP000295371"/>
    </source>
</evidence>
<dbReference type="SUPFAM" id="SSF103473">
    <property type="entry name" value="MFS general substrate transporter"/>
    <property type="match status" value="1"/>
</dbReference>
<organism evidence="9 10">
    <name type="scientific">Naumannella halotolerans</name>
    <dbReference type="NCBI Taxonomy" id="993414"/>
    <lineage>
        <taxon>Bacteria</taxon>
        <taxon>Bacillati</taxon>
        <taxon>Actinomycetota</taxon>
        <taxon>Actinomycetes</taxon>
        <taxon>Propionibacteriales</taxon>
        <taxon>Propionibacteriaceae</taxon>
        <taxon>Naumannella</taxon>
    </lineage>
</organism>
<evidence type="ECO:0000256" key="2">
    <source>
        <dbReference type="ARBA" id="ARBA00022448"/>
    </source>
</evidence>
<reference evidence="9 10" key="1">
    <citation type="submission" date="2019-03" db="EMBL/GenBank/DDBJ databases">
        <title>Genomic Encyclopedia of Archaeal and Bacterial Type Strains, Phase II (KMG-II): from individual species to whole genera.</title>
        <authorList>
            <person name="Goeker M."/>
        </authorList>
    </citation>
    <scope>NUCLEOTIDE SEQUENCE [LARGE SCALE GENOMIC DNA]</scope>
    <source>
        <strain evidence="9 10">DSM 24323</strain>
    </source>
</reference>
<evidence type="ECO:0000256" key="6">
    <source>
        <dbReference type="ARBA" id="ARBA00023136"/>
    </source>
</evidence>
<dbReference type="CDD" id="cd17321">
    <property type="entry name" value="MFS_MMR_MDR_like"/>
    <property type="match status" value="1"/>
</dbReference>
<feature type="transmembrane region" description="Helical" evidence="7">
    <location>
        <begin position="175"/>
        <end position="195"/>
    </location>
</feature>
<dbReference type="AlphaFoldDB" id="A0A4R7J1E7"/>
<dbReference type="EMBL" id="SOAW01000003">
    <property type="protein sequence ID" value="TDT30103.1"/>
    <property type="molecule type" value="Genomic_DNA"/>
</dbReference>
<comment type="caution">
    <text evidence="9">The sequence shown here is derived from an EMBL/GenBank/DDBJ whole genome shotgun (WGS) entry which is preliminary data.</text>
</comment>
<dbReference type="GO" id="GO:0005576">
    <property type="term" value="C:extracellular region"/>
    <property type="evidence" value="ECO:0007669"/>
    <property type="project" value="InterPro"/>
</dbReference>
<dbReference type="Pfam" id="PF07690">
    <property type="entry name" value="MFS_1"/>
    <property type="match status" value="1"/>
</dbReference>
<feature type="transmembrane region" description="Helical" evidence="7">
    <location>
        <begin position="110"/>
        <end position="132"/>
    </location>
</feature>
<feature type="transmembrane region" description="Helical" evidence="7">
    <location>
        <begin position="20"/>
        <end position="42"/>
    </location>
</feature>
<dbReference type="PANTHER" id="PTHR42718:SF46">
    <property type="entry name" value="BLR6921 PROTEIN"/>
    <property type="match status" value="1"/>
</dbReference>
<feature type="transmembrane region" description="Helical" evidence="7">
    <location>
        <begin position="275"/>
        <end position="294"/>
    </location>
</feature>
<evidence type="ECO:0000256" key="7">
    <source>
        <dbReference type="SAM" id="Phobius"/>
    </source>
</evidence>
<keyword evidence="4 7" id="KW-0812">Transmembrane</keyword>
<dbReference type="InterPro" id="IPR011701">
    <property type="entry name" value="MFS"/>
</dbReference>
<evidence type="ECO:0000256" key="1">
    <source>
        <dbReference type="ARBA" id="ARBA00004651"/>
    </source>
</evidence>